<comment type="caution">
    <text evidence="2">The sequence shown here is derived from an EMBL/GenBank/DDBJ whole genome shotgun (WGS) entry which is preliminary data.</text>
</comment>
<dbReference type="RefSeq" id="WP_126641505.1">
    <property type="nucleotide sequence ID" value="NZ_BIFH01000034.1"/>
</dbReference>
<protein>
    <submittedName>
        <fullName evidence="2">Uncharacterized protein</fullName>
    </submittedName>
</protein>
<organism evidence="2 3">
    <name type="scientific">Embleya hyalina</name>
    <dbReference type="NCBI Taxonomy" id="516124"/>
    <lineage>
        <taxon>Bacteria</taxon>
        <taxon>Bacillati</taxon>
        <taxon>Actinomycetota</taxon>
        <taxon>Actinomycetes</taxon>
        <taxon>Kitasatosporales</taxon>
        <taxon>Streptomycetaceae</taxon>
        <taxon>Embleya</taxon>
    </lineage>
</organism>
<dbReference type="AlphaFoldDB" id="A0A401YYP9"/>
<dbReference type="OrthoDB" id="3478151at2"/>
<sequence>MTLSSVAVAKQRPTKTRSKRQPSTRPALAVSTLHPTALDLSPGKEHLVCPDCATWTPITGVRSTPHLVPHHIEPAGTPGPPRRCIGTNRRLILDITVARWQRRFTEGGVEAAARRSTKVLPKPVAPVAPPVSEMRPARLSPVPARRAYLAHRDACPACTDTAHCTLGATLATTLLRLLRQEPERRRGADLIEEFAREVAARRARQEPRRRSAEWVRVSRSVDRVDEARRQQLSSGGAPSYHRA</sequence>
<feature type="region of interest" description="Disordered" evidence="1">
    <location>
        <begin position="1"/>
        <end position="28"/>
    </location>
</feature>
<evidence type="ECO:0000313" key="2">
    <source>
        <dbReference type="EMBL" id="GCD99727.1"/>
    </source>
</evidence>
<proteinExistence type="predicted"/>
<evidence type="ECO:0000313" key="3">
    <source>
        <dbReference type="Proteomes" id="UP000286931"/>
    </source>
</evidence>
<dbReference type="EMBL" id="BIFH01000034">
    <property type="protein sequence ID" value="GCD99727.1"/>
    <property type="molecule type" value="Genomic_DNA"/>
</dbReference>
<evidence type="ECO:0000256" key="1">
    <source>
        <dbReference type="SAM" id="MobiDB-lite"/>
    </source>
</evidence>
<reference evidence="2 3" key="1">
    <citation type="submission" date="2018-12" db="EMBL/GenBank/DDBJ databases">
        <title>Draft genome sequence of Embleya hyalina NBRC 13850T.</title>
        <authorList>
            <person name="Komaki H."/>
            <person name="Hosoyama A."/>
            <person name="Kimura A."/>
            <person name="Ichikawa N."/>
            <person name="Tamura T."/>
        </authorList>
    </citation>
    <scope>NUCLEOTIDE SEQUENCE [LARGE SCALE GENOMIC DNA]</scope>
    <source>
        <strain evidence="2 3">NBRC 13850</strain>
    </source>
</reference>
<feature type="compositionally biased region" description="Basic residues" evidence="1">
    <location>
        <begin position="12"/>
        <end position="22"/>
    </location>
</feature>
<gene>
    <name evidence="2" type="ORF">EHYA_07449</name>
</gene>
<dbReference type="Proteomes" id="UP000286931">
    <property type="component" value="Unassembled WGS sequence"/>
</dbReference>
<accession>A0A401YYP9</accession>
<name>A0A401YYP9_9ACTN</name>
<keyword evidence="3" id="KW-1185">Reference proteome</keyword>